<reference evidence="1 2" key="2">
    <citation type="journal article" date="2022" name="Mol. Ecol. Resour.">
        <title>The genomes of chicory, endive, great burdock and yacon provide insights into Asteraceae paleo-polyploidization history and plant inulin production.</title>
        <authorList>
            <person name="Fan W."/>
            <person name="Wang S."/>
            <person name="Wang H."/>
            <person name="Wang A."/>
            <person name="Jiang F."/>
            <person name="Liu H."/>
            <person name="Zhao H."/>
            <person name="Xu D."/>
            <person name="Zhang Y."/>
        </authorList>
    </citation>
    <scope>NUCLEOTIDE SEQUENCE [LARGE SCALE GENOMIC DNA]</scope>
    <source>
        <strain evidence="2">cv. Punajuju</strain>
        <tissue evidence="1">Leaves</tissue>
    </source>
</reference>
<evidence type="ECO:0000313" key="2">
    <source>
        <dbReference type="Proteomes" id="UP001055811"/>
    </source>
</evidence>
<keyword evidence="2" id="KW-1185">Reference proteome</keyword>
<gene>
    <name evidence="1" type="ORF">L2E82_21821</name>
</gene>
<proteinExistence type="predicted"/>
<sequence>MKRKLLSTSYREEGLVLLNDRIVSVFVFSVVASPPLPRLHGRGLRIAEVEAFLNTTTKLMQIQVEVVDRKIDNEIAGLKTELSKLTTKKEIEKHAEDGFGKVDYAVASGGEIVLKHSEPFIRPNKLSRWISRNVHSDVATKWG</sequence>
<accession>A0ACB9DW36</accession>
<name>A0ACB9DW36_CICIN</name>
<comment type="caution">
    <text evidence="1">The sequence shown here is derived from an EMBL/GenBank/DDBJ whole genome shotgun (WGS) entry which is preliminary data.</text>
</comment>
<reference evidence="2" key="1">
    <citation type="journal article" date="2022" name="Mol. Ecol. Resour.">
        <title>The genomes of chicory, endive, great burdock and yacon provide insights into Asteraceae palaeo-polyploidization history and plant inulin production.</title>
        <authorList>
            <person name="Fan W."/>
            <person name="Wang S."/>
            <person name="Wang H."/>
            <person name="Wang A."/>
            <person name="Jiang F."/>
            <person name="Liu H."/>
            <person name="Zhao H."/>
            <person name="Xu D."/>
            <person name="Zhang Y."/>
        </authorList>
    </citation>
    <scope>NUCLEOTIDE SEQUENCE [LARGE SCALE GENOMIC DNA]</scope>
    <source>
        <strain evidence="2">cv. Punajuju</strain>
    </source>
</reference>
<protein>
    <submittedName>
        <fullName evidence="1">Uncharacterized protein</fullName>
    </submittedName>
</protein>
<evidence type="ECO:0000313" key="1">
    <source>
        <dbReference type="EMBL" id="KAI3750908.1"/>
    </source>
</evidence>
<dbReference type="EMBL" id="CM042012">
    <property type="protein sequence ID" value="KAI3750908.1"/>
    <property type="molecule type" value="Genomic_DNA"/>
</dbReference>
<dbReference type="Proteomes" id="UP001055811">
    <property type="component" value="Linkage Group LG04"/>
</dbReference>
<organism evidence="1 2">
    <name type="scientific">Cichorium intybus</name>
    <name type="common">Chicory</name>
    <dbReference type="NCBI Taxonomy" id="13427"/>
    <lineage>
        <taxon>Eukaryota</taxon>
        <taxon>Viridiplantae</taxon>
        <taxon>Streptophyta</taxon>
        <taxon>Embryophyta</taxon>
        <taxon>Tracheophyta</taxon>
        <taxon>Spermatophyta</taxon>
        <taxon>Magnoliopsida</taxon>
        <taxon>eudicotyledons</taxon>
        <taxon>Gunneridae</taxon>
        <taxon>Pentapetalae</taxon>
        <taxon>asterids</taxon>
        <taxon>campanulids</taxon>
        <taxon>Asterales</taxon>
        <taxon>Asteraceae</taxon>
        <taxon>Cichorioideae</taxon>
        <taxon>Cichorieae</taxon>
        <taxon>Cichoriinae</taxon>
        <taxon>Cichorium</taxon>
    </lineage>
</organism>